<protein>
    <submittedName>
        <fullName evidence="3">DUF1302 family protein</fullName>
    </submittedName>
</protein>
<dbReference type="OrthoDB" id="8522166at2"/>
<evidence type="ECO:0000313" key="3">
    <source>
        <dbReference type="EMBL" id="MTW05009.1"/>
    </source>
</evidence>
<dbReference type="RefSeq" id="WP_155441358.1">
    <property type="nucleotide sequence ID" value="NZ_WNLA01000019.1"/>
</dbReference>
<reference evidence="3 4" key="1">
    <citation type="submission" date="2019-11" db="EMBL/GenBank/DDBJ databases">
        <title>Type strains purchased from KCTC, JCM and DSMZ.</title>
        <authorList>
            <person name="Lu H."/>
        </authorList>
    </citation>
    <scope>NUCLEOTIDE SEQUENCE [LARGE SCALE GENOMIC DNA]</scope>
    <source>
        <strain evidence="3 4">KCTC 42409</strain>
    </source>
</reference>
<organism evidence="3 4">
    <name type="scientific">Pseudoduganella ginsengisoli</name>
    <dbReference type="NCBI Taxonomy" id="1462440"/>
    <lineage>
        <taxon>Bacteria</taxon>
        <taxon>Pseudomonadati</taxon>
        <taxon>Pseudomonadota</taxon>
        <taxon>Betaproteobacteria</taxon>
        <taxon>Burkholderiales</taxon>
        <taxon>Oxalobacteraceae</taxon>
        <taxon>Telluria group</taxon>
        <taxon>Pseudoduganella</taxon>
    </lineage>
</organism>
<feature type="region of interest" description="Disordered" evidence="1">
    <location>
        <begin position="67"/>
        <end position="86"/>
    </location>
</feature>
<accession>A0A6L6Q6F7</accession>
<dbReference type="AlphaFoldDB" id="A0A6L6Q6F7"/>
<dbReference type="InterPro" id="IPR010727">
    <property type="entry name" value="DUF1302"/>
</dbReference>
<dbReference type="Pfam" id="PF06980">
    <property type="entry name" value="DUF1302"/>
    <property type="match status" value="1"/>
</dbReference>
<dbReference type="EMBL" id="WNLA01000019">
    <property type="protein sequence ID" value="MTW05009.1"/>
    <property type="molecule type" value="Genomic_DNA"/>
</dbReference>
<feature type="compositionally biased region" description="Polar residues" evidence="1">
    <location>
        <begin position="70"/>
        <end position="81"/>
    </location>
</feature>
<comment type="caution">
    <text evidence="3">The sequence shown here is derived from an EMBL/GenBank/DDBJ whole genome shotgun (WGS) entry which is preliminary data.</text>
</comment>
<evidence type="ECO:0000313" key="4">
    <source>
        <dbReference type="Proteomes" id="UP000484015"/>
    </source>
</evidence>
<name>A0A6L6Q6F7_9BURK</name>
<keyword evidence="2" id="KW-0732">Signal</keyword>
<keyword evidence="4" id="KW-1185">Reference proteome</keyword>
<sequence length="646" mass="68693">MKQEAPVIHHVRPRTMAAACAVAVAALAAPAHADTFTLDNGVEGRWNINMSLGHSVRTAGADKNLIAKSNGGTASNGQDDGNLNFKKNDPISTVAKASAELELKQDNLGLFVRGNAWYDYVTSHKGMEHGSNLNGYVPGARLSDEGFDKLSAFSGAAIGDAYVFGNFDLGGNPLQVKAGQQVVNWGESLFIPGLNAMGAFDLTAARRPGAQVKEILRPLPQVVANLGLGNGLSVEAFYQFKWKRTVLDGCGTYWSIADALNCPTGIVVFGDAIGDDRTQFNGVPLLAKLPAPLLATVGLAPTSPINFRLGRAPETTPKNSGQFGLSSHYFSDELGTDFGAYFTNYHARIPALMVVKTRSDLPSVFSGAIAELAAKLPAAAAASLGVLGKIGAGRMAWNYGIENIKALGVSASTTAGGVSLFGELVHTRDIPVQINVPDLLIGSMLGLGPQGWMAKATRDSSVADGTQVGGYERKNKTQLQMSFIRQFPQVAGADALNVIGEVGVQRWSGIGNAYNGTRYGRGFLYGFGDYTGAPACAGLNANAGYCSTDGYATTSAWGYRVQAELSYPNAFAGVTLKPRAFLSHDVNGVSADNTFLKDRRSAAIGLRAEYMSRYYADFTYTRYNHHAKYDQFHDRDYASLVIGANF</sequence>
<dbReference type="Proteomes" id="UP000484015">
    <property type="component" value="Unassembled WGS sequence"/>
</dbReference>
<evidence type="ECO:0000256" key="1">
    <source>
        <dbReference type="SAM" id="MobiDB-lite"/>
    </source>
</evidence>
<evidence type="ECO:0000256" key="2">
    <source>
        <dbReference type="SAM" id="SignalP"/>
    </source>
</evidence>
<gene>
    <name evidence="3" type="ORF">GM668_23310</name>
</gene>
<feature type="signal peptide" evidence="2">
    <location>
        <begin position="1"/>
        <end position="33"/>
    </location>
</feature>
<proteinExistence type="predicted"/>
<feature type="chain" id="PRO_5026717997" evidence="2">
    <location>
        <begin position="34"/>
        <end position="646"/>
    </location>
</feature>